<protein>
    <submittedName>
        <fullName evidence="1">Uncharacterized protein</fullName>
    </submittedName>
</protein>
<evidence type="ECO:0000313" key="1">
    <source>
        <dbReference type="EMBL" id="PIP56590.1"/>
    </source>
</evidence>
<accession>A0A2H0BHV1</accession>
<evidence type="ECO:0000313" key="2">
    <source>
        <dbReference type="Proteomes" id="UP000228495"/>
    </source>
</evidence>
<dbReference type="AlphaFoldDB" id="A0A2H0BHV1"/>
<dbReference type="Proteomes" id="UP000228495">
    <property type="component" value="Unassembled WGS sequence"/>
</dbReference>
<dbReference type="EMBL" id="PCSU01000035">
    <property type="protein sequence ID" value="PIP56590.1"/>
    <property type="molecule type" value="Genomic_DNA"/>
</dbReference>
<sequence>MFQQRTIHISTNLDLGREHGAQLVHQFLRVNETLAAYQREKRLREGVGPVVQPGKAAKEAVRD</sequence>
<gene>
    <name evidence="1" type="ORF">COX05_02240</name>
</gene>
<comment type="caution">
    <text evidence="1">The sequence shown here is derived from an EMBL/GenBank/DDBJ whole genome shotgun (WGS) entry which is preliminary data.</text>
</comment>
<proteinExistence type="predicted"/>
<name>A0A2H0BHV1_UNCKA</name>
<reference evidence="1 2" key="1">
    <citation type="submission" date="2017-09" db="EMBL/GenBank/DDBJ databases">
        <title>Depth-based differentiation of microbial function through sediment-hosted aquifers and enrichment of novel symbionts in the deep terrestrial subsurface.</title>
        <authorList>
            <person name="Probst A.J."/>
            <person name="Ladd B."/>
            <person name="Jarett J.K."/>
            <person name="Geller-Mcgrath D.E."/>
            <person name="Sieber C.M."/>
            <person name="Emerson J.B."/>
            <person name="Anantharaman K."/>
            <person name="Thomas B.C."/>
            <person name="Malmstrom R."/>
            <person name="Stieglmeier M."/>
            <person name="Klingl A."/>
            <person name="Woyke T."/>
            <person name="Ryan C.M."/>
            <person name="Banfield J.F."/>
        </authorList>
    </citation>
    <scope>NUCLEOTIDE SEQUENCE [LARGE SCALE GENOMIC DNA]</scope>
    <source>
        <strain evidence="1">CG22_combo_CG10-13_8_21_14_all_39_12</strain>
    </source>
</reference>
<organism evidence="1 2">
    <name type="scientific">candidate division WWE3 bacterium CG22_combo_CG10-13_8_21_14_all_39_12</name>
    <dbReference type="NCBI Taxonomy" id="1975094"/>
    <lineage>
        <taxon>Bacteria</taxon>
        <taxon>Katanobacteria</taxon>
    </lineage>
</organism>